<gene>
    <name evidence="4" type="ORF">WMW72_23050</name>
</gene>
<dbReference type="PANTHER" id="PTHR34406">
    <property type="entry name" value="PROTEIN YCEI"/>
    <property type="match status" value="1"/>
</dbReference>
<dbReference type="EMBL" id="JBBPCC010000016">
    <property type="protein sequence ID" value="MEK8130789.1"/>
    <property type="molecule type" value="Genomic_DNA"/>
</dbReference>
<proteinExistence type="inferred from homology"/>
<accession>A0ABU9DPJ1</accession>
<dbReference type="PANTHER" id="PTHR34406:SF1">
    <property type="entry name" value="PROTEIN YCEI"/>
    <property type="match status" value="1"/>
</dbReference>
<feature type="domain" description="Lipid/polyisoprenoid-binding YceI-like" evidence="3">
    <location>
        <begin position="68"/>
        <end position="233"/>
    </location>
</feature>
<organism evidence="4 5">
    <name type="scientific">Paenibacillus filicis</name>
    <dbReference type="NCBI Taxonomy" id="669464"/>
    <lineage>
        <taxon>Bacteria</taxon>
        <taxon>Bacillati</taxon>
        <taxon>Bacillota</taxon>
        <taxon>Bacilli</taxon>
        <taxon>Bacillales</taxon>
        <taxon>Paenibacillaceae</taxon>
        <taxon>Paenibacillus</taxon>
    </lineage>
</organism>
<evidence type="ECO:0000259" key="3">
    <source>
        <dbReference type="SMART" id="SM00867"/>
    </source>
</evidence>
<sequence>MNKNKLAATAAGVLVVLLAGGYWAYDYYAGNHVEVKDVISTASPAGTAGGSTPAPSGGAVAADQINGSWKVLPASEVYFSVTTSKETVNFVVTPVQGAWQLDTSAPAKSTAEGKVEVGKLSSGNGQRDSHVKSEEYLDTAKFPEATFTVKSFGELPKQWKEGEKLPLELPGTLKVKDKTKDVVFKSEAVYEQGKLKLQGSTVVTFDDFGMKNPHAVTLSTQNDLQVQLRLVLEKA</sequence>
<dbReference type="SUPFAM" id="SSF101874">
    <property type="entry name" value="YceI-like"/>
    <property type="match status" value="1"/>
</dbReference>
<evidence type="ECO:0000313" key="5">
    <source>
        <dbReference type="Proteomes" id="UP001469365"/>
    </source>
</evidence>
<dbReference type="SMART" id="SM00867">
    <property type="entry name" value="YceI"/>
    <property type="match status" value="1"/>
</dbReference>
<name>A0ABU9DPJ1_9BACL</name>
<dbReference type="Proteomes" id="UP001469365">
    <property type="component" value="Unassembled WGS sequence"/>
</dbReference>
<protein>
    <submittedName>
        <fullName evidence="4">YceI family protein</fullName>
    </submittedName>
</protein>
<keyword evidence="5" id="KW-1185">Reference proteome</keyword>
<evidence type="ECO:0000313" key="4">
    <source>
        <dbReference type="EMBL" id="MEK8130789.1"/>
    </source>
</evidence>
<dbReference type="InterPro" id="IPR036761">
    <property type="entry name" value="TTHA0802/YceI-like_sf"/>
</dbReference>
<comment type="similarity">
    <text evidence="1">Belongs to the UPF0312 family.</text>
</comment>
<evidence type="ECO:0000256" key="1">
    <source>
        <dbReference type="ARBA" id="ARBA00008812"/>
    </source>
</evidence>
<dbReference type="Pfam" id="PF04264">
    <property type="entry name" value="YceI"/>
    <property type="match status" value="1"/>
</dbReference>
<evidence type="ECO:0000256" key="2">
    <source>
        <dbReference type="SAM" id="MobiDB-lite"/>
    </source>
</evidence>
<dbReference type="InterPro" id="IPR007372">
    <property type="entry name" value="Lipid/polyisoprenoid-bd_YceI"/>
</dbReference>
<feature type="region of interest" description="Disordered" evidence="2">
    <location>
        <begin position="110"/>
        <end position="130"/>
    </location>
</feature>
<comment type="caution">
    <text evidence="4">The sequence shown here is derived from an EMBL/GenBank/DDBJ whole genome shotgun (WGS) entry which is preliminary data.</text>
</comment>
<dbReference type="RefSeq" id="WP_341417923.1">
    <property type="nucleotide sequence ID" value="NZ_JBBPCC010000016.1"/>
</dbReference>
<reference evidence="4 5" key="1">
    <citation type="submission" date="2024-04" db="EMBL/GenBank/DDBJ databases">
        <title>draft genome sequnece of Paenibacillus filicis.</title>
        <authorList>
            <person name="Kim D.-U."/>
        </authorList>
    </citation>
    <scope>NUCLEOTIDE SEQUENCE [LARGE SCALE GENOMIC DNA]</scope>
    <source>
        <strain evidence="4 5">KACC14197</strain>
    </source>
</reference>
<dbReference type="Gene3D" id="2.40.128.110">
    <property type="entry name" value="Lipid/polyisoprenoid-binding, YceI-like"/>
    <property type="match status" value="1"/>
</dbReference>